<evidence type="ECO:0000256" key="1">
    <source>
        <dbReference type="SAM" id="Phobius"/>
    </source>
</evidence>
<keyword evidence="1" id="KW-0812">Transmembrane</keyword>
<keyword evidence="2" id="KW-1185">Reference proteome</keyword>
<dbReference type="Proteomes" id="UP000887565">
    <property type="component" value="Unplaced"/>
</dbReference>
<sequence length="87" mass="9732">MIIIVVILFVNTCVEIFYNSPVIAPVLLFVAVVVVGGIGAGRRGQRTNPYLRYAQLFMILRHVFRSHHNCRMSIKCTLLITSGRSIG</sequence>
<name>A0A915K9K8_ROMCU</name>
<evidence type="ECO:0000313" key="3">
    <source>
        <dbReference type="WBParaSite" id="nRc.2.0.1.t35428-RA"/>
    </source>
</evidence>
<organism evidence="2 3">
    <name type="scientific">Romanomermis culicivorax</name>
    <name type="common">Nematode worm</name>
    <dbReference type="NCBI Taxonomy" id="13658"/>
    <lineage>
        <taxon>Eukaryota</taxon>
        <taxon>Metazoa</taxon>
        <taxon>Ecdysozoa</taxon>
        <taxon>Nematoda</taxon>
        <taxon>Enoplea</taxon>
        <taxon>Dorylaimia</taxon>
        <taxon>Mermithida</taxon>
        <taxon>Mermithoidea</taxon>
        <taxon>Mermithidae</taxon>
        <taxon>Romanomermis</taxon>
    </lineage>
</organism>
<keyword evidence="1" id="KW-1133">Transmembrane helix</keyword>
<proteinExistence type="predicted"/>
<reference evidence="3" key="1">
    <citation type="submission" date="2022-11" db="UniProtKB">
        <authorList>
            <consortium name="WormBaseParasite"/>
        </authorList>
    </citation>
    <scope>IDENTIFICATION</scope>
</reference>
<dbReference type="WBParaSite" id="nRc.2.0.1.t35428-RA">
    <property type="protein sequence ID" value="nRc.2.0.1.t35428-RA"/>
    <property type="gene ID" value="nRc.2.0.1.g35428"/>
</dbReference>
<protein>
    <submittedName>
        <fullName evidence="3">Uncharacterized protein</fullName>
    </submittedName>
</protein>
<keyword evidence="1" id="KW-0472">Membrane</keyword>
<dbReference type="AlphaFoldDB" id="A0A915K9K8"/>
<evidence type="ECO:0000313" key="2">
    <source>
        <dbReference type="Proteomes" id="UP000887565"/>
    </source>
</evidence>
<feature type="transmembrane region" description="Helical" evidence="1">
    <location>
        <begin position="23"/>
        <end position="41"/>
    </location>
</feature>
<accession>A0A915K9K8</accession>